<protein>
    <submittedName>
        <fullName evidence="2">Uncharacterized protein</fullName>
    </submittedName>
</protein>
<evidence type="ECO:0000313" key="2">
    <source>
        <dbReference type="EMBL" id="OGZ85296.1"/>
    </source>
</evidence>
<comment type="caution">
    <text evidence="2">The sequence shown here is derived from an EMBL/GenBank/DDBJ whole genome shotgun (WGS) entry which is preliminary data.</text>
</comment>
<name>A0A1G2JDU6_9BACT</name>
<reference evidence="2 3" key="1">
    <citation type="journal article" date="2016" name="Nat. Commun.">
        <title>Thousands of microbial genomes shed light on interconnected biogeochemical processes in an aquifer system.</title>
        <authorList>
            <person name="Anantharaman K."/>
            <person name="Brown C.T."/>
            <person name="Hug L.A."/>
            <person name="Sharon I."/>
            <person name="Castelle C.J."/>
            <person name="Probst A.J."/>
            <person name="Thomas B.C."/>
            <person name="Singh A."/>
            <person name="Wilkins M.J."/>
            <person name="Karaoz U."/>
            <person name="Brodie E.L."/>
            <person name="Williams K.H."/>
            <person name="Hubbard S.S."/>
            <person name="Banfield J.F."/>
        </authorList>
    </citation>
    <scope>NUCLEOTIDE SEQUENCE [LARGE SCALE GENOMIC DNA]</scope>
</reference>
<dbReference type="AlphaFoldDB" id="A0A1G2JDU6"/>
<dbReference type="STRING" id="1802229.A2401_00990"/>
<sequence length="94" mass="11171">MLRLNIMKYTKSVKTFVRRQKAQIRRQFWDTKKQKEMIDAMYRKISGTQNAEEKEIEAEDLKEKQNAKKPKIKVKTKGVKRTLTPSKSEGKNKK</sequence>
<accession>A0A1G2JDU6</accession>
<evidence type="ECO:0000256" key="1">
    <source>
        <dbReference type="SAM" id="MobiDB-lite"/>
    </source>
</evidence>
<dbReference type="EMBL" id="MHPP01000004">
    <property type="protein sequence ID" value="OGZ85296.1"/>
    <property type="molecule type" value="Genomic_DNA"/>
</dbReference>
<organism evidence="2 3">
    <name type="scientific">Candidatus Staskawiczbacteria bacterium RIFOXYC1_FULL_38_18</name>
    <dbReference type="NCBI Taxonomy" id="1802229"/>
    <lineage>
        <taxon>Bacteria</taxon>
        <taxon>Candidatus Staskawicziibacteriota</taxon>
    </lineage>
</organism>
<dbReference type="Proteomes" id="UP000177751">
    <property type="component" value="Unassembled WGS sequence"/>
</dbReference>
<feature type="compositionally biased region" description="Basic residues" evidence="1">
    <location>
        <begin position="67"/>
        <end position="80"/>
    </location>
</feature>
<gene>
    <name evidence="2" type="ORF">A2401_00990</name>
</gene>
<feature type="region of interest" description="Disordered" evidence="1">
    <location>
        <begin position="49"/>
        <end position="94"/>
    </location>
</feature>
<evidence type="ECO:0000313" key="3">
    <source>
        <dbReference type="Proteomes" id="UP000177751"/>
    </source>
</evidence>
<proteinExistence type="predicted"/>